<evidence type="ECO:0000256" key="1">
    <source>
        <dbReference type="SAM" id="Phobius"/>
    </source>
</evidence>
<keyword evidence="1" id="KW-0472">Membrane</keyword>
<feature type="transmembrane region" description="Helical" evidence="1">
    <location>
        <begin position="12"/>
        <end position="32"/>
    </location>
</feature>
<sequence length="36" mass="4352">MIFLYFGCQFVWLVPFMFFPLAQVTLSVRMCWSFPV</sequence>
<name>A0A2P2QZX8_RHIMU</name>
<protein>
    <submittedName>
        <fullName evidence="2">Uncharacterized protein</fullName>
    </submittedName>
</protein>
<dbReference type="EMBL" id="GGEC01092068">
    <property type="protein sequence ID" value="MBX72552.1"/>
    <property type="molecule type" value="Transcribed_RNA"/>
</dbReference>
<accession>A0A2P2QZX8</accession>
<organism evidence="2">
    <name type="scientific">Rhizophora mucronata</name>
    <name type="common">Asiatic mangrove</name>
    <dbReference type="NCBI Taxonomy" id="61149"/>
    <lineage>
        <taxon>Eukaryota</taxon>
        <taxon>Viridiplantae</taxon>
        <taxon>Streptophyta</taxon>
        <taxon>Embryophyta</taxon>
        <taxon>Tracheophyta</taxon>
        <taxon>Spermatophyta</taxon>
        <taxon>Magnoliopsida</taxon>
        <taxon>eudicotyledons</taxon>
        <taxon>Gunneridae</taxon>
        <taxon>Pentapetalae</taxon>
        <taxon>rosids</taxon>
        <taxon>fabids</taxon>
        <taxon>Malpighiales</taxon>
        <taxon>Rhizophoraceae</taxon>
        <taxon>Rhizophora</taxon>
    </lineage>
</organism>
<keyword evidence="1" id="KW-1133">Transmembrane helix</keyword>
<dbReference type="AlphaFoldDB" id="A0A2P2QZX8"/>
<reference evidence="2" key="1">
    <citation type="submission" date="2018-02" db="EMBL/GenBank/DDBJ databases">
        <title>Rhizophora mucronata_Transcriptome.</title>
        <authorList>
            <person name="Meera S.P."/>
            <person name="Sreeshan A."/>
            <person name="Augustine A."/>
        </authorList>
    </citation>
    <scope>NUCLEOTIDE SEQUENCE</scope>
    <source>
        <tissue evidence="2">Leaf</tissue>
    </source>
</reference>
<proteinExistence type="predicted"/>
<keyword evidence="1" id="KW-0812">Transmembrane</keyword>
<evidence type="ECO:0000313" key="2">
    <source>
        <dbReference type="EMBL" id="MBX72552.1"/>
    </source>
</evidence>